<dbReference type="PANTHER" id="PTHR35271">
    <property type="entry name" value="ABC TRANSPORTER, SUBSTRATE-BINDING LIPOPROTEIN-RELATED"/>
    <property type="match status" value="1"/>
</dbReference>
<evidence type="ECO:0000256" key="1">
    <source>
        <dbReference type="SAM" id="SignalP"/>
    </source>
</evidence>
<sequence>MLVLLAIWLVASLGASQAAEEEIWVFYRPDIPLYADTLKELIARHGPRLVPCPVGRVSASFLESRSPRWAIALGDTALQRALAMPWQVPILGVFIDQTTVDPRVMLLEVKQPHELQFATLLRLQPAISRIWYPYTTERFAPGPSLQRAAANARLQVVAEQVSDPRRLPEALRQFADPAMAVLLPPDPGLMNSAFLDALFLAAFRSHTLVIGFSESLVRQGAAFAFVMTPANLATALSEILQDPPSEESWPGPTRLFHRWNLAINRTVLGKLGLEVPADLLASASRLF</sequence>
<gene>
    <name evidence="2" type="ORF">OZSIB_2070</name>
</gene>
<name>A0A367ZV42_9BACT</name>
<comment type="caution">
    <text evidence="2">The sequence shown here is derived from an EMBL/GenBank/DDBJ whole genome shotgun (WGS) entry which is preliminary data.</text>
</comment>
<evidence type="ECO:0000313" key="3">
    <source>
        <dbReference type="Proteomes" id="UP000252355"/>
    </source>
</evidence>
<feature type="chain" id="PRO_5016876048" evidence="1">
    <location>
        <begin position="19"/>
        <end position="287"/>
    </location>
</feature>
<dbReference type="InterPro" id="IPR007487">
    <property type="entry name" value="ABC_transpt-TYRBP-like"/>
</dbReference>
<keyword evidence="1" id="KW-0732">Signal</keyword>
<proteinExistence type="predicted"/>
<dbReference type="AlphaFoldDB" id="A0A367ZV42"/>
<dbReference type="Gene3D" id="3.40.50.2300">
    <property type="match status" value="1"/>
</dbReference>
<dbReference type="Proteomes" id="UP000252355">
    <property type="component" value="Unassembled WGS sequence"/>
</dbReference>
<protein>
    <submittedName>
        <fullName evidence="2">ABC transporter substrate-binding protein</fullName>
    </submittedName>
</protein>
<feature type="signal peptide" evidence="1">
    <location>
        <begin position="1"/>
        <end position="18"/>
    </location>
</feature>
<evidence type="ECO:0000313" key="2">
    <source>
        <dbReference type="EMBL" id="RCK81201.1"/>
    </source>
</evidence>
<dbReference type="PANTHER" id="PTHR35271:SF1">
    <property type="entry name" value="ABC TRANSPORTER, SUBSTRATE-BINDING LIPOPROTEIN"/>
    <property type="match status" value="1"/>
</dbReference>
<organism evidence="2 3">
    <name type="scientific">Candidatus Ozemobacter sibiricus</name>
    <dbReference type="NCBI Taxonomy" id="2268124"/>
    <lineage>
        <taxon>Bacteria</taxon>
        <taxon>Candidatus Ozemobacteria</taxon>
        <taxon>Candidatus Ozemobacterales</taxon>
        <taxon>Candidatus Ozemobacteraceae</taxon>
        <taxon>Candidatus Ozemobacter</taxon>
    </lineage>
</organism>
<dbReference type="EMBL" id="QOQW01000002">
    <property type="protein sequence ID" value="RCK81201.1"/>
    <property type="molecule type" value="Genomic_DNA"/>
</dbReference>
<reference evidence="2 3" key="1">
    <citation type="submission" date="2018-05" db="EMBL/GenBank/DDBJ databases">
        <title>A metagenomic window into the 2 km-deep terrestrial subsurface aquifer revealed taxonomically and functionally diverse microbial community comprising novel uncultured bacterial lineages.</title>
        <authorList>
            <person name="Kadnikov V.V."/>
            <person name="Mardanov A.V."/>
            <person name="Beletsky A.V."/>
            <person name="Banks D."/>
            <person name="Pimenov N.V."/>
            <person name="Frank Y.A."/>
            <person name="Karnachuk O.V."/>
            <person name="Ravin N.V."/>
        </authorList>
    </citation>
    <scope>NUCLEOTIDE SEQUENCE [LARGE SCALE GENOMIC DNA]</scope>
    <source>
        <strain evidence="2">BY5</strain>
    </source>
</reference>
<accession>A0A367ZV42</accession>